<reference evidence="3 4" key="1">
    <citation type="submission" date="2023-07" db="EMBL/GenBank/DDBJ databases">
        <title>Sorghum-associated microbial communities from plants grown in Nebraska, USA.</title>
        <authorList>
            <person name="Schachtman D."/>
        </authorList>
    </citation>
    <scope>NUCLEOTIDE SEQUENCE [LARGE SCALE GENOMIC DNA]</scope>
    <source>
        <strain evidence="3 4">DS1781</strain>
    </source>
</reference>
<feature type="compositionally biased region" description="Pro residues" evidence="1">
    <location>
        <begin position="129"/>
        <end position="164"/>
    </location>
</feature>
<dbReference type="RefSeq" id="WP_309900641.1">
    <property type="nucleotide sequence ID" value="NZ_JAVDRF010000003.1"/>
</dbReference>
<feature type="transmembrane region" description="Helical" evidence="2">
    <location>
        <begin position="6"/>
        <end position="24"/>
    </location>
</feature>
<evidence type="ECO:0000256" key="2">
    <source>
        <dbReference type="SAM" id="Phobius"/>
    </source>
</evidence>
<keyword evidence="4" id="KW-1185">Reference proteome</keyword>
<comment type="caution">
    <text evidence="3">The sequence shown here is derived from an EMBL/GenBank/DDBJ whole genome shotgun (WGS) entry which is preliminary data.</text>
</comment>
<dbReference type="EMBL" id="JAVDRF010000003">
    <property type="protein sequence ID" value="MDR6536029.1"/>
    <property type="molecule type" value="Genomic_DNA"/>
</dbReference>
<feature type="region of interest" description="Disordered" evidence="1">
    <location>
        <begin position="125"/>
        <end position="164"/>
    </location>
</feature>
<dbReference type="NCBIfam" id="TIGR03696">
    <property type="entry name" value="Rhs_assc_core"/>
    <property type="match status" value="1"/>
</dbReference>
<evidence type="ECO:0000313" key="3">
    <source>
        <dbReference type="EMBL" id="MDR6536029.1"/>
    </source>
</evidence>
<sequence>MQISTFARIGLIAAILAYSSLNWARYLQSDPIGLDGGWNRIVYANSNPLTFTDPTGLLFMSTVGGLQRNTTLDQAGTFGAAGNAAMAAGSAGALGGAAAAGLGAAYMTYVPAPARTAIGLLKGLSDDAIPPPTPPQPPVPTPPAIVRPGGFDPPAPPAALCPRL</sequence>
<evidence type="ECO:0000256" key="1">
    <source>
        <dbReference type="SAM" id="MobiDB-lite"/>
    </source>
</evidence>
<protein>
    <submittedName>
        <fullName evidence="3">Uncharacterized protein RhaS with RHS repeats</fullName>
    </submittedName>
</protein>
<dbReference type="InterPro" id="IPR022385">
    <property type="entry name" value="Rhs_assc_core"/>
</dbReference>
<dbReference type="Proteomes" id="UP001184230">
    <property type="component" value="Unassembled WGS sequence"/>
</dbReference>
<accession>A0ABU1NC73</accession>
<name>A0ABU1NC73_9BURK</name>
<organism evidence="3 4">
    <name type="scientific">Variovorax soli</name>
    <dbReference type="NCBI Taxonomy" id="376815"/>
    <lineage>
        <taxon>Bacteria</taxon>
        <taxon>Pseudomonadati</taxon>
        <taxon>Pseudomonadota</taxon>
        <taxon>Betaproteobacteria</taxon>
        <taxon>Burkholderiales</taxon>
        <taxon>Comamonadaceae</taxon>
        <taxon>Variovorax</taxon>
    </lineage>
</organism>
<keyword evidence="2" id="KW-0812">Transmembrane</keyword>
<keyword evidence="2" id="KW-1133">Transmembrane helix</keyword>
<proteinExistence type="predicted"/>
<evidence type="ECO:0000313" key="4">
    <source>
        <dbReference type="Proteomes" id="UP001184230"/>
    </source>
</evidence>
<gene>
    <name evidence="3" type="ORF">J2739_001799</name>
</gene>
<dbReference type="Gene3D" id="2.180.10.10">
    <property type="entry name" value="RHS repeat-associated core"/>
    <property type="match status" value="1"/>
</dbReference>
<keyword evidence="2" id="KW-0472">Membrane</keyword>